<sequence length="87" mass="9756">ALRIFNDMIRNVGFENMMSSQSGNMQVDAMMATPALFSELLLQSHDNCLHLLPALPTEWPEGEIEGGWLLVAAISYHSNGHMDNLRR</sequence>
<comment type="caution">
    <text evidence="2">The sequence shown here is derived from an EMBL/GenBank/DDBJ whole genome shotgun (WGS) entry which is preliminary data.</text>
</comment>
<dbReference type="Gene3D" id="2.60.40.1180">
    <property type="entry name" value="Golgi alpha-mannosidase II"/>
    <property type="match status" value="1"/>
</dbReference>
<organism evidence="2">
    <name type="scientific">gut metagenome</name>
    <dbReference type="NCBI Taxonomy" id="749906"/>
    <lineage>
        <taxon>unclassified sequences</taxon>
        <taxon>metagenomes</taxon>
        <taxon>organismal metagenomes</taxon>
    </lineage>
</organism>
<protein>
    <recommendedName>
        <fullName evidence="1">Alpha fucosidase A-like C-terminal domain-containing protein</fullName>
    </recommendedName>
</protein>
<gene>
    <name evidence="2" type="ORF">EVA_10516</name>
</gene>
<dbReference type="Pfam" id="PF21307">
    <property type="entry name" value="Glyco_hydro_95_C"/>
    <property type="match status" value="1"/>
</dbReference>
<evidence type="ECO:0000313" key="2">
    <source>
        <dbReference type="EMBL" id="EJX01376.1"/>
    </source>
</evidence>
<proteinExistence type="predicted"/>
<feature type="domain" description="Alpha fucosidase A-like C-terminal" evidence="1">
    <location>
        <begin position="43"/>
        <end position="66"/>
    </location>
</feature>
<accession>J9CMN8</accession>
<dbReference type="InterPro" id="IPR013780">
    <property type="entry name" value="Glyco_hydro_b"/>
</dbReference>
<evidence type="ECO:0000259" key="1">
    <source>
        <dbReference type="Pfam" id="PF21307"/>
    </source>
</evidence>
<dbReference type="InterPro" id="IPR049053">
    <property type="entry name" value="AFCA-like_C"/>
</dbReference>
<reference evidence="2" key="1">
    <citation type="journal article" date="2012" name="PLoS ONE">
        <title>Gene sets for utilization of primary and secondary nutrition supplies in the distal gut of endangered iberian lynx.</title>
        <authorList>
            <person name="Alcaide M."/>
            <person name="Messina E."/>
            <person name="Richter M."/>
            <person name="Bargiela R."/>
            <person name="Peplies J."/>
            <person name="Huws S.A."/>
            <person name="Newbold C.J."/>
            <person name="Golyshin P.N."/>
            <person name="Simon M.A."/>
            <person name="Lopez G."/>
            <person name="Yakimov M.M."/>
            <person name="Ferrer M."/>
        </authorList>
    </citation>
    <scope>NUCLEOTIDE SEQUENCE</scope>
</reference>
<dbReference type="AlphaFoldDB" id="J9CMN8"/>
<name>J9CMN8_9ZZZZ</name>
<feature type="non-terminal residue" evidence="2">
    <location>
        <position position="1"/>
    </location>
</feature>
<dbReference type="EMBL" id="AMCI01002985">
    <property type="protein sequence ID" value="EJX01376.1"/>
    <property type="molecule type" value="Genomic_DNA"/>
</dbReference>